<keyword evidence="1" id="KW-0472">Membrane</keyword>
<protein>
    <submittedName>
        <fullName evidence="2">Uncharacterized protein</fullName>
    </submittedName>
</protein>
<gene>
    <name evidence="2" type="ORF">AMAG_01759</name>
</gene>
<evidence type="ECO:0000256" key="1">
    <source>
        <dbReference type="SAM" id="Phobius"/>
    </source>
</evidence>
<sequence>MANFKLGGLAVLCIAVWGITAWNFANLRWYTTSISYMAATTLFVICALLSAMMATLCIRTALKSDKDLFHGYLGIFFVSALPAPLLAYATSLIRVGSGAAVPVLLGFDVLFLALAAFASPIRST</sequence>
<dbReference type="AlphaFoldDB" id="A0A0L0S0F4"/>
<dbReference type="OrthoDB" id="10300565at2759"/>
<feature type="transmembrane region" description="Helical" evidence="1">
    <location>
        <begin position="70"/>
        <end position="93"/>
    </location>
</feature>
<proteinExistence type="predicted"/>
<evidence type="ECO:0000313" key="2">
    <source>
        <dbReference type="EMBL" id="KNE55895.1"/>
    </source>
</evidence>
<keyword evidence="3" id="KW-1185">Reference proteome</keyword>
<keyword evidence="1" id="KW-0812">Transmembrane</keyword>
<name>A0A0L0S0F4_ALLM3</name>
<evidence type="ECO:0000313" key="3">
    <source>
        <dbReference type="Proteomes" id="UP000054350"/>
    </source>
</evidence>
<keyword evidence="1" id="KW-1133">Transmembrane helix</keyword>
<accession>A0A0L0S0F4</accession>
<dbReference type="VEuPathDB" id="FungiDB:AMAG_01759"/>
<feature type="transmembrane region" description="Helical" evidence="1">
    <location>
        <begin position="34"/>
        <end position="58"/>
    </location>
</feature>
<dbReference type="Proteomes" id="UP000054350">
    <property type="component" value="Unassembled WGS sequence"/>
</dbReference>
<reference evidence="2 3" key="1">
    <citation type="submission" date="2009-11" db="EMBL/GenBank/DDBJ databases">
        <title>Annotation of Allomyces macrogynus ATCC 38327.</title>
        <authorList>
            <consortium name="The Broad Institute Genome Sequencing Platform"/>
            <person name="Russ C."/>
            <person name="Cuomo C."/>
            <person name="Burger G."/>
            <person name="Gray M.W."/>
            <person name="Holland P.W.H."/>
            <person name="King N."/>
            <person name="Lang F.B.F."/>
            <person name="Roger A.J."/>
            <person name="Ruiz-Trillo I."/>
            <person name="Young S.K."/>
            <person name="Zeng Q."/>
            <person name="Gargeya S."/>
            <person name="Fitzgerald M."/>
            <person name="Haas B."/>
            <person name="Abouelleil A."/>
            <person name="Alvarado L."/>
            <person name="Arachchi H.M."/>
            <person name="Berlin A."/>
            <person name="Chapman S.B."/>
            <person name="Gearin G."/>
            <person name="Goldberg J."/>
            <person name="Griggs A."/>
            <person name="Gujja S."/>
            <person name="Hansen M."/>
            <person name="Heiman D."/>
            <person name="Howarth C."/>
            <person name="Larimer J."/>
            <person name="Lui A."/>
            <person name="MacDonald P.J.P."/>
            <person name="McCowen C."/>
            <person name="Montmayeur A."/>
            <person name="Murphy C."/>
            <person name="Neiman D."/>
            <person name="Pearson M."/>
            <person name="Priest M."/>
            <person name="Roberts A."/>
            <person name="Saif S."/>
            <person name="Shea T."/>
            <person name="Sisk P."/>
            <person name="Stolte C."/>
            <person name="Sykes S."/>
            <person name="Wortman J."/>
            <person name="Nusbaum C."/>
            <person name="Birren B."/>
        </authorList>
    </citation>
    <scope>NUCLEOTIDE SEQUENCE [LARGE SCALE GENOMIC DNA]</scope>
    <source>
        <strain evidence="2 3">ATCC 38327</strain>
    </source>
</reference>
<feature type="transmembrane region" description="Helical" evidence="1">
    <location>
        <begin position="99"/>
        <end position="118"/>
    </location>
</feature>
<organism evidence="2 3">
    <name type="scientific">Allomyces macrogynus (strain ATCC 38327)</name>
    <name type="common">Allomyces javanicus var. macrogynus</name>
    <dbReference type="NCBI Taxonomy" id="578462"/>
    <lineage>
        <taxon>Eukaryota</taxon>
        <taxon>Fungi</taxon>
        <taxon>Fungi incertae sedis</taxon>
        <taxon>Blastocladiomycota</taxon>
        <taxon>Blastocladiomycetes</taxon>
        <taxon>Blastocladiales</taxon>
        <taxon>Blastocladiaceae</taxon>
        <taxon>Allomyces</taxon>
    </lineage>
</organism>
<reference evidence="3" key="2">
    <citation type="submission" date="2009-11" db="EMBL/GenBank/DDBJ databases">
        <title>The Genome Sequence of Allomyces macrogynus strain ATCC 38327.</title>
        <authorList>
            <consortium name="The Broad Institute Genome Sequencing Platform"/>
            <person name="Russ C."/>
            <person name="Cuomo C."/>
            <person name="Shea T."/>
            <person name="Young S.K."/>
            <person name="Zeng Q."/>
            <person name="Koehrsen M."/>
            <person name="Haas B."/>
            <person name="Borodovsky M."/>
            <person name="Guigo R."/>
            <person name="Alvarado L."/>
            <person name="Berlin A."/>
            <person name="Borenstein D."/>
            <person name="Chen Z."/>
            <person name="Engels R."/>
            <person name="Freedman E."/>
            <person name="Gellesch M."/>
            <person name="Goldberg J."/>
            <person name="Griggs A."/>
            <person name="Gujja S."/>
            <person name="Heiman D."/>
            <person name="Hepburn T."/>
            <person name="Howarth C."/>
            <person name="Jen D."/>
            <person name="Larson L."/>
            <person name="Lewis B."/>
            <person name="Mehta T."/>
            <person name="Park D."/>
            <person name="Pearson M."/>
            <person name="Roberts A."/>
            <person name="Saif S."/>
            <person name="Shenoy N."/>
            <person name="Sisk P."/>
            <person name="Stolte C."/>
            <person name="Sykes S."/>
            <person name="Walk T."/>
            <person name="White J."/>
            <person name="Yandava C."/>
            <person name="Burger G."/>
            <person name="Gray M.W."/>
            <person name="Holland P.W.H."/>
            <person name="King N."/>
            <person name="Lang F.B.F."/>
            <person name="Roger A.J."/>
            <person name="Ruiz-Trillo I."/>
            <person name="Lander E."/>
            <person name="Nusbaum C."/>
        </authorList>
    </citation>
    <scope>NUCLEOTIDE SEQUENCE [LARGE SCALE GENOMIC DNA]</scope>
    <source>
        <strain evidence="3">ATCC 38327</strain>
    </source>
</reference>
<dbReference type="EMBL" id="GG745329">
    <property type="protein sequence ID" value="KNE55895.1"/>
    <property type="molecule type" value="Genomic_DNA"/>
</dbReference>